<evidence type="ECO:0000313" key="2">
    <source>
        <dbReference type="EMBL" id="KAF8398633.1"/>
    </source>
</evidence>
<feature type="compositionally biased region" description="Polar residues" evidence="1">
    <location>
        <begin position="530"/>
        <end position="567"/>
    </location>
</feature>
<keyword evidence="3" id="KW-1185">Reference proteome</keyword>
<feature type="region of interest" description="Disordered" evidence="1">
    <location>
        <begin position="527"/>
        <end position="578"/>
    </location>
</feature>
<name>A0A834Z5K5_TETSI</name>
<dbReference type="InterPro" id="IPR040412">
    <property type="entry name" value="At1g65710-like"/>
</dbReference>
<evidence type="ECO:0000256" key="1">
    <source>
        <dbReference type="SAM" id="MobiDB-lite"/>
    </source>
</evidence>
<dbReference type="EMBL" id="JABCRI010000010">
    <property type="protein sequence ID" value="KAF8398633.1"/>
    <property type="molecule type" value="Genomic_DNA"/>
</dbReference>
<feature type="region of interest" description="Disordered" evidence="1">
    <location>
        <begin position="57"/>
        <end position="88"/>
    </location>
</feature>
<feature type="compositionally biased region" description="Basic residues" evidence="1">
    <location>
        <begin position="168"/>
        <end position="180"/>
    </location>
</feature>
<dbReference type="AlphaFoldDB" id="A0A834Z5K5"/>
<organism evidence="2 3">
    <name type="scientific">Tetracentron sinense</name>
    <name type="common">Spur-leaf</name>
    <dbReference type="NCBI Taxonomy" id="13715"/>
    <lineage>
        <taxon>Eukaryota</taxon>
        <taxon>Viridiplantae</taxon>
        <taxon>Streptophyta</taxon>
        <taxon>Embryophyta</taxon>
        <taxon>Tracheophyta</taxon>
        <taxon>Spermatophyta</taxon>
        <taxon>Magnoliopsida</taxon>
        <taxon>Trochodendrales</taxon>
        <taxon>Trochodendraceae</taxon>
        <taxon>Tetracentron</taxon>
    </lineage>
</organism>
<reference evidence="2 3" key="1">
    <citation type="submission" date="2020-04" db="EMBL/GenBank/DDBJ databases">
        <title>Plant Genome Project.</title>
        <authorList>
            <person name="Zhang R.-G."/>
        </authorList>
    </citation>
    <scope>NUCLEOTIDE SEQUENCE [LARGE SCALE GENOMIC DNA]</scope>
    <source>
        <strain evidence="2">YNK0</strain>
        <tissue evidence="2">Leaf</tissue>
    </source>
</reference>
<dbReference type="OrthoDB" id="1927466at2759"/>
<feature type="compositionally biased region" description="Basic and acidic residues" evidence="1">
    <location>
        <begin position="181"/>
        <end position="199"/>
    </location>
</feature>
<dbReference type="PANTHER" id="PTHR34367">
    <property type="entry name" value="OS02G0734667 PROTEIN"/>
    <property type="match status" value="1"/>
</dbReference>
<feature type="compositionally biased region" description="Acidic residues" evidence="1">
    <location>
        <begin position="148"/>
        <end position="164"/>
    </location>
</feature>
<sequence length="628" mass="68931">MGSCMSKKGSSTPHTCSPAAIVVVAPPPLPDPICEPKPEEEPKKIVHAEESVKKEIFVIKQRKSHERRPEEKATEICSSNSNNGNGGAIIGPIRTSSCTKEEVDAILIQCGRLSRSSSSKAGGGGGSCDPNVSSGSRKHLGRKRSYDLDQEEDEGDGDDDDEEEKQQLHRHQSRPSHRRTPSRERDADYKRSSSRDRASSRGGSGGGRKVSRSPGRRSETPPNANANANAIEKPMPGKMVSVPASVSSRDKKQAESSSSSTGIKRMNVKRSTGASPRSQSPANANARGVSNEPSLSRNSSRKADHSPYRRNPLSEIDHNSLINEHVVPLKTLDQIHGSNRGRRNKESEEEGITEKKPSNLQSQVSELELKLLASLRSLRDNNRAKEEEEEEQIVEDPLEAKRGVERTTITRSRSSRRSRDLDLNPSTYASLLLEDIQNFHQQKKKNTAFTLPQCVTKACSILEAVADLNSSTTSNLSPAFSDQDNNNNVYPNAKLGKRRLESFVESEVSTDDLMEPSFHKYVTVRRGDQMEQQESSGSNSFVDQHWASSSSWEPNSADSTECWTSRSNTREEEPFSPLQKHGVAETVILCERKKRDIEQHQVGVVGGCGKAGGARRSHSIPIAAAASM</sequence>
<proteinExistence type="predicted"/>
<accession>A0A834Z5K5</accession>
<gene>
    <name evidence="2" type="ORF">HHK36_014488</name>
</gene>
<comment type="caution">
    <text evidence="2">The sequence shown here is derived from an EMBL/GenBank/DDBJ whole genome shotgun (WGS) entry which is preliminary data.</text>
</comment>
<protein>
    <submittedName>
        <fullName evidence="2">Uncharacterized protein</fullName>
    </submittedName>
</protein>
<evidence type="ECO:0000313" key="3">
    <source>
        <dbReference type="Proteomes" id="UP000655225"/>
    </source>
</evidence>
<dbReference type="OMA" id="GTDMEEQ"/>
<dbReference type="Proteomes" id="UP000655225">
    <property type="component" value="Unassembled WGS sequence"/>
</dbReference>
<feature type="compositionally biased region" description="Polar residues" evidence="1">
    <location>
        <begin position="269"/>
        <end position="283"/>
    </location>
</feature>
<dbReference type="PANTHER" id="PTHR34367:SF1">
    <property type="entry name" value="OS04G0528600 PROTEIN"/>
    <property type="match status" value="1"/>
</dbReference>
<feature type="region of interest" description="Disordered" evidence="1">
    <location>
        <begin position="113"/>
        <end position="363"/>
    </location>
</feature>